<sequence>MDGTRIVGVIKLYRGKYLVGESFSPDVRSWPSTENAFPSVAPEKELGIAQYVSMVRSAGKLAAEAYSVTAVDITGMKSDVLFGSIPEATKGVTASHIFSLMMSIEKNVAKYDIPVFGYCTDSAANSLGALEKLLLPNSYLQSLHIKYLVLPMPSFIYAAPILRKGYPTIAYPCWDHSSRTSVRNLLNSRISIIAENFNSASGITTAKIASVHDIRALKQMKPNASVKHADISPLIAQNCDATERVLNDKLIDELAKHVAGSEATQLYLQASVWILAPYRNSKYGQPEQVVQSIWAGLSTFRRWRQFIIASPALKLKNHFISRPHYVTLELLVHAAILHFLGLFLCFPEMDFHRYALRNTGNRSLEALHGTFRGGTCSLPINTPNLSFREFLDKMNEMVQLRLSMT</sequence>
<reference evidence="2" key="1">
    <citation type="submission" date="2017-05" db="UniProtKB">
        <authorList>
            <consortium name="EnsemblMetazoa"/>
        </authorList>
    </citation>
    <scope>IDENTIFICATION</scope>
</reference>
<organism evidence="2">
    <name type="scientific">Amphimedon queenslandica</name>
    <name type="common">Sponge</name>
    <dbReference type="NCBI Taxonomy" id="400682"/>
    <lineage>
        <taxon>Eukaryota</taxon>
        <taxon>Metazoa</taxon>
        <taxon>Porifera</taxon>
        <taxon>Demospongiae</taxon>
        <taxon>Heteroscleromorpha</taxon>
        <taxon>Haplosclerida</taxon>
        <taxon>Niphatidae</taxon>
        <taxon>Amphimedon</taxon>
    </lineage>
</organism>
<dbReference type="AlphaFoldDB" id="A0A1X7U6J9"/>
<proteinExistence type="predicted"/>
<keyword evidence="1" id="KW-0472">Membrane</keyword>
<evidence type="ECO:0000313" key="2">
    <source>
        <dbReference type="EnsemblMetazoa" id="Aqu2.1.23124_001"/>
    </source>
</evidence>
<name>A0A1X7U6J9_AMPQE</name>
<dbReference type="EnsemblMetazoa" id="Aqu2.1.23124_001">
    <property type="protein sequence ID" value="Aqu2.1.23124_001"/>
    <property type="gene ID" value="Aqu2.1.23124"/>
</dbReference>
<keyword evidence="1" id="KW-0812">Transmembrane</keyword>
<feature type="transmembrane region" description="Helical" evidence="1">
    <location>
        <begin position="325"/>
        <end position="346"/>
    </location>
</feature>
<dbReference type="InParanoid" id="A0A1X7U6J9"/>
<keyword evidence="1" id="KW-1133">Transmembrane helix</keyword>
<evidence type="ECO:0000256" key="1">
    <source>
        <dbReference type="SAM" id="Phobius"/>
    </source>
</evidence>
<protein>
    <submittedName>
        <fullName evidence="2">Uncharacterized protein</fullName>
    </submittedName>
</protein>
<accession>A0A1X7U6J9</accession>